<organism evidence="1">
    <name type="scientific">viral metagenome</name>
    <dbReference type="NCBI Taxonomy" id="1070528"/>
    <lineage>
        <taxon>unclassified sequences</taxon>
        <taxon>metagenomes</taxon>
        <taxon>organismal metagenomes</taxon>
    </lineage>
</organism>
<dbReference type="EMBL" id="MN740696">
    <property type="protein sequence ID" value="QHU08311.1"/>
    <property type="molecule type" value="Genomic_DNA"/>
</dbReference>
<reference evidence="1" key="1">
    <citation type="journal article" date="2020" name="Nature">
        <title>Giant virus diversity and host interactions through global metagenomics.</title>
        <authorList>
            <person name="Schulz F."/>
            <person name="Roux S."/>
            <person name="Paez-Espino D."/>
            <person name="Jungbluth S."/>
            <person name="Walsh D.A."/>
            <person name="Denef V.J."/>
            <person name="McMahon K.D."/>
            <person name="Konstantinidis K.T."/>
            <person name="Eloe-Fadrosh E.A."/>
            <person name="Kyrpides N.C."/>
            <person name="Woyke T."/>
        </authorList>
    </citation>
    <scope>NUCLEOTIDE SEQUENCE</scope>
    <source>
        <strain evidence="1">GVMAG-S-1062768-28</strain>
    </source>
</reference>
<name>A0A6C0JTS2_9ZZZZ</name>
<dbReference type="AlphaFoldDB" id="A0A6C0JTS2"/>
<accession>A0A6C0JTS2</accession>
<evidence type="ECO:0000313" key="1">
    <source>
        <dbReference type="EMBL" id="QHU08311.1"/>
    </source>
</evidence>
<sequence>MGTVWYVYIKDVYHNKFDWKKGLSRAFKDIEKYKLDVAYLAKNKNKYDEFDGLVKDYNAKLREMKQLKNKDNI</sequence>
<proteinExistence type="predicted"/>
<protein>
    <submittedName>
        <fullName evidence="1">Uncharacterized protein</fullName>
    </submittedName>
</protein>